<evidence type="ECO:0000256" key="1">
    <source>
        <dbReference type="SAM" id="MobiDB-lite"/>
    </source>
</evidence>
<keyword evidence="3" id="KW-1185">Reference proteome</keyword>
<evidence type="ECO:0000313" key="2">
    <source>
        <dbReference type="EMBL" id="RZC62808.1"/>
    </source>
</evidence>
<dbReference type="PANTHER" id="PTHR33696:SF3">
    <property type="entry name" value="FLZ-TYPE DOMAIN-CONTAINING PROTEIN"/>
    <property type="match status" value="1"/>
</dbReference>
<protein>
    <submittedName>
        <fullName evidence="2">Uncharacterized protein</fullName>
    </submittedName>
</protein>
<dbReference type="PANTHER" id="PTHR33696">
    <property type="entry name" value="T22J18.15-RELATED"/>
    <property type="match status" value="1"/>
</dbReference>
<evidence type="ECO:0000313" key="3">
    <source>
        <dbReference type="Proteomes" id="UP000316621"/>
    </source>
</evidence>
<reference evidence="2 3" key="1">
    <citation type="journal article" date="2018" name="Science">
        <title>The opium poppy genome and morphinan production.</title>
        <authorList>
            <person name="Guo L."/>
            <person name="Winzer T."/>
            <person name="Yang X."/>
            <person name="Li Y."/>
            <person name="Ning Z."/>
            <person name="He Z."/>
            <person name="Teodor R."/>
            <person name="Lu Y."/>
            <person name="Bowser T.A."/>
            <person name="Graham I.A."/>
            <person name="Ye K."/>
        </authorList>
    </citation>
    <scope>NUCLEOTIDE SEQUENCE [LARGE SCALE GENOMIC DNA]</scope>
    <source>
        <strain evidence="3">cv. HN1</strain>
        <tissue evidence="2">Leaves</tissue>
    </source>
</reference>
<accession>A0A4Y7JSM4</accession>
<name>A0A4Y7JSM4_PAPSO</name>
<dbReference type="AlphaFoldDB" id="A0A4Y7JSM4"/>
<organism evidence="2 3">
    <name type="scientific">Papaver somniferum</name>
    <name type="common">Opium poppy</name>
    <dbReference type="NCBI Taxonomy" id="3469"/>
    <lineage>
        <taxon>Eukaryota</taxon>
        <taxon>Viridiplantae</taxon>
        <taxon>Streptophyta</taxon>
        <taxon>Embryophyta</taxon>
        <taxon>Tracheophyta</taxon>
        <taxon>Spermatophyta</taxon>
        <taxon>Magnoliopsida</taxon>
        <taxon>Ranunculales</taxon>
        <taxon>Papaveraceae</taxon>
        <taxon>Papaveroideae</taxon>
        <taxon>Papaver</taxon>
    </lineage>
</organism>
<feature type="compositionally biased region" description="Polar residues" evidence="1">
    <location>
        <begin position="1"/>
        <end position="21"/>
    </location>
</feature>
<proteinExistence type="predicted"/>
<dbReference type="Gramene" id="RZC62808">
    <property type="protein sequence ID" value="RZC62808"/>
    <property type="gene ID" value="C5167_024564"/>
</dbReference>
<gene>
    <name evidence="2" type="ORF">C5167_024564</name>
</gene>
<dbReference type="Proteomes" id="UP000316621">
    <property type="component" value="Chromosome 5"/>
</dbReference>
<feature type="region of interest" description="Disordered" evidence="1">
    <location>
        <begin position="1"/>
        <end position="45"/>
    </location>
</feature>
<dbReference type="OMA" id="PSKVTHY"/>
<dbReference type="EMBL" id="CM010719">
    <property type="protein sequence ID" value="RZC62808.1"/>
    <property type="molecule type" value="Genomic_DNA"/>
</dbReference>
<sequence length="184" mass="21016">MSNSKVHSQGNVPFSWENQPGISKKTYEEDNQQYSRDDDGYYYKQLLPPPPPCHPILENPHKPKIDLQIPLPPCPIQYKLKLSRSNSTGSRKGLKRSNDEDPFFAAYKECTKTKSRSISTAKSRSITASKSSGFGIFSCKNSCGVKEDSLIRSHHRQPQKHVYSPTIHRDRVTDLRKNGRREIN</sequence>